<organism evidence="2 3">
    <name type="scientific">Drechslerella dactyloides</name>
    <name type="common">Nematode-trapping fungus</name>
    <name type="synonym">Arthrobotrys dactyloides</name>
    <dbReference type="NCBI Taxonomy" id="74499"/>
    <lineage>
        <taxon>Eukaryota</taxon>
        <taxon>Fungi</taxon>
        <taxon>Dikarya</taxon>
        <taxon>Ascomycota</taxon>
        <taxon>Pezizomycotina</taxon>
        <taxon>Orbiliomycetes</taxon>
        <taxon>Orbiliales</taxon>
        <taxon>Orbiliaceae</taxon>
        <taxon>Drechslerella</taxon>
    </lineage>
</organism>
<protein>
    <recommendedName>
        <fullName evidence="4">F-box domain-containing protein</fullName>
    </recommendedName>
</protein>
<dbReference type="AlphaFoldDB" id="A0AAD6NGP4"/>
<reference evidence="2" key="1">
    <citation type="submission" date="2023-01" db="EMBL/GenBank/DDBJ databases">
        <title>The chitinases involved in constricting ring structure development in the nematode-trapping fungus Drechslerella dactyloides.</title>
        <authorList>
            <person name="Wang R."/>
            <person name="Zhang L."/>
            <person name="Tang P."/>
            <person name="Li S."/>
            <person name="Liang L."/>
        </authorList>
    </citation>
    <scope>NUCLEOTIDE SEQUENCE</scope>
    <source>
        <strain evidence="2">YMF1.00031</strain>
    </source>
</reference>
<feature type="region of interest" description="Disordered" evidence="1">
    <location>
        <begin position="63"/>
        <end position="83"/>
    </location>
</feature>
<evidence type="ECO:0000313" key="3">
    <source>
        <dbReference type="Proteomes" id="UP001221413"/>
    </source>
</evidence>
<dbReference type="Proteomes" id="UP001221413">
    <property type="component" value="Unassembled WGS sequence"/>
</dbReference>
<dbReference type="EMBL" id="JAQGDS010000016">
    <property type="protein sequence ID" value="KAJ6255938.1"/>
    <property type="molecule type" value="Genomic_DNA"/>
</dbReference>
<comment type="caution">
    <text evidence="2">The sequence shown here is derived from an EMBL/GenBank/DDBJ whole genome shotgun (WGS) entry which is preliminary data.</text>
</comment>
<name>A0AAD6NGP4_DREDA</name>
<proteinExistence type="predicted"/>
<evidence type="ECO:0000313" key="2">
    <source>
        <dbReference type="EMBL" id="KAJ6255938.1"/>
    </source>
</evidence>
<evidence type="ECO:0008006" key="4">
    <source>
        <dbReference type="Google" id="ProtNLM"/>
    </source>
</evidence>
<evidence type="ECO:0000256" key="1">
    <source>
        <dbReference type="SAM" id="MobiDB-lite"/>
    </source>
</evidence>
<sequence length="506" mass="57065">MTAAHFDRVPFLAVSPLETAFPYLSPDTPLQASSKAGLDCARVAILGSLKASRFIHGSSRRFHSENSPIHARGSKTDGGSRPPSCAERHLHLLLSHFVFQRLLLQHLTTPDLIALRQTSRFLRVNLDRERALWRTLNLSSPRHPFDPAILLPPSTSHGLSANSHYRLYSGDAPPANISHLSQIAANHIPGSPISPYHHMRVLILDNYRFPRTYPGYMADALYALFSNDCVRRTLKLLSIRGAWNVTISQVAAYLRDWEIGIRGDFRRDRGWRYVDTVDEDDDDCWRSGFQVVDKKGKRIPRDTWWAERGWALEVFRFAGPRLFMHNANSPHARDIPAAVPSYLHLPAEQAEIEQDGTQYYRAYKEFLVPLPLDTRMVDDTGIDAVVRAMRSAARIGVDIDLGFCKNEDGHVEGGVGPRYWAIAERRWEQCVLPGCRWQGWTEACANCRWRQSWCCRGCYGWVCRGCRDKRRGDYGARGVWCGASEGKCAAVDGGINLEVEAPAAAQ</sequence>
<keyword evidence="3" id="KW-1185">Reference proteome</keyword>
<accession>A0AAD6NGP4</accession>
<gene>
    <name evidence="2" type="ORF">Dda_9229</name>
</gene>